<feature type="region of interest" description="Disordered" evidence="10">
    <location>
        <begin position="498"/>
        <end position="520"/>
    </location>
</feature>
<dbReference type="InterPro" id="IPR001701">
    <property type="entry name" value="Glyco_hydro_9"/>
</dbReference>
<keyword evidence="3 8" id="KW-0378">Hydrolase</keyword>
<comment type="catalytic activity">
    <reaction evidence="1 9">
        <text>Endohydrolysis of (1-&gt;4)-beta-D-glucosidic linkages in cellulose, lichenin and cereal beta-D-glucans.</text>
        <dbReference type="EC" id="3.2.1.4"/>
    </reaction>
</comment>
<evidence type="ECO:0000256" key="2">
    <source>
        <dbReference type="ARBA" id="ARBA00007072"/>
    </source>
</evidence>
<evidence type="ECO:0000313" key="12">
    <source>
        <dbReference type="EMBL" id="OXA51380.1"/>
    </source>
</evidence>
<dbReference type="InterPro" id="IPR033126">
    <property type="entry name" value="Glyco_hydro_9_Asp/Glu_AS"/>
</dbReference>
<comment type="similarity">
    <text evidence="2 8 9">Belongs to the glycosyl hydrolase 9 (cellulase E) family.</text>
</comment>
<evidence type="ECO:0000256" key="4">
    <source>
        <dbReference type="ARBA" id="ARBA00023001"/>
    </source>
</evidence>
<dbReference type="GO" id="GO:0008810">
    <property type="term" value="F:cellulase activity"/>
    <property type="evidence" value="ECO:0007669"/>
    <property type="project" value="UniProtKB-EC"/>
</dbReference>
<evidence type="ECO:0000259" key="11">
    <source>
        <dbReference type="Pfam" id="PF00759"/>
    </source>
</evidence>
<evidence type="ECO:0000313" key="13">
    <source>
        <dbReference type="Proteomes" id="UP000198287"/>
    </source>
</evidence>
<dbReference type="InterPro" id="IPR008928">
    <property type="entry name" value="6-hairpin_glycosidase_sf"/>
</dbReference>
<evidence type="ECO:0000256" key="7">
    <source>
        <dbReference type="ARBA" id="ARBA00023326"/>
    </source>
</evidence>
<dbReference type="EC" id="3.2.1.4" evidence="9"/>
<dbReference type="AlphaFoldDB" id="A0A226E275"/>
<evidence type="ECO:0000256" key="10">
    <source>
        <dbReference type="SAM" id="MobiDB-lite"/>
    </source>
</evidence>
<proteinExistence type="inferred from homology"/>
<name>A0A226E275_FOLCA</name>
<sequence length="580" mass="64680">MQHYLFVLIFVLLGGGQLVSANGRLEYVRHNSGNYEAKLYLNLSETVVNWEARFTFEFDIDGFTIHNPGSQIREQSGNVVVIGNAAQDQHGPGEWSIDFYVRYLAAMPQLEFAVYNGEDLNTDFIAPPPPTVRPTRPPLPDGDYHYEEVLGLSLEFYEAQRSGRLPESNRIMYRGDSFLDDKDGDIDLVGGYFDAGDHVKFGFPFAYFTTVLNWGIVDYKQGYESAGELQNALDAVKWSLDYFIKAHPTDFEFYGQTGDGNQDHGYWGRPEDWTLGARPSFKITQQQPGSELAGEASASFASGYLVFKDVDPTYAATLLNHATTLYDFANQFRGTYTDAIPAGSFYNSWSGYGDELGWAAAWLYRATNVTRYLDDVATHWQEFNLGARPMEFSWDDKKAGLQVLLARITNNQIYKDAAEAFCDYVINDVRRTPKGLVWLSEWGSLRHSSNVAYICLQAADAGIKPDAYRAFAKQQINYALGDGGRSFVVGFGVNPPKSPHHRSSSCPNRPSPCDYNNGMNNPGPNYQTLWGALVGGPGPNDDYVDDRGDYIKNEVATDYNAAFQGALAALQVLKDEGNLP</sequence>
<accession>A0A226E275</accession>
<keyword evidence="5 8" id="KW-0119">Carbohydrate metabolism</keyword>
<dbReference type="PROSITE" id="PS00698">
    <property type="entry name" value="GH9_3"/>
    <property type="match status" value="1"/>
</dbReference>
<dbReference type="Proteomes" id="UP000198287">
    <property type="component" value="Unassembled WGS sequence"/>
</dbReference>
<dbReference type="InterPro" id="IPR012341">
    <property type="entry name" value="6hp_glycosidase-like_sf"/>
</dbReference>
<dbReference type="GO" id="GO:0030245">
    <property type="term" value="P:cellulose catabolic process"/>
    <property type="evidence" value="ECO:0007669"/>
    <property type="project" value="UniProtKB-KW"/>
</dbReference>
<feature type="compositionally biased region" description="Low complexity" evidence="10">
    <location>
        <begin position="504"/>
        <end position="520"/>
    </location>
</feature>
<comment type="caution">
    <text evidence="12">The sequence shown here is derived from an EMBL/GenBank/DDBJ whole genome shotgun (WGS) entry which is preliminary data.</text>
</comment>
<keyword evidence="6 8" id="KW-0326">Glycosidase</keyword>
<feature type="signal peptide" evidence="9">
    <location>
        <begin position="1"/>
        <end position="21"/>
    </location>
</feature>
<evidence type="ECO:0000256" key="3">
    <source>
        <dbReference type="ARBA" id="ARBA00022801"/>
    </source>
</evidence>
<evidence type="ECO:0000256" key="8">
    <source>
        <dbReference type="PROSITE-ProRule" id="PRU10060"/>
    </source>
</evidence>
<evidence type="ECO:0000256" key="1">
    <source>
        <dbReference type="ARBA" id="ARBA00000966"/>
    </source>
</evidence>
<feature type="active site" evidence="8">
    <location>
        <position position="545"/>
    </location>
</feature>
<protein>
    <recommendedName>
        <fullName evidence="9">Endoglucanase</fullName>
        <ecNumber evidence="9">3.2.1.4</ecNumber>
    </recommendedName>
</protein>
<feature type="domain" description="Glycoside hydrolase family 9" evidence="11">
    <location>
        <begin position="146"/>
        <end position="567"/>
    </location>
</feature>
<evidence type="ECO:0000256" key="9">
    <source>
        <dbReference type="RuleBase" id="RU361166"/>
    </source>
</evidence>
<evidence type="ECO:0000256" key="5">
    <source>
        <dbReference type="ARBA" id="ARBA00023277"/>
    </source>
</evidence>
<keyword evidence="13" id="KW-1185">Reference proteome</keyword>
<keyword evidence="7 8" id="KW-0624">Polysaccharide degradation</keyword>
<gene>
    <name evidence="12" type="ORF">Fcan01_13751</name>
</gene>
<dbReference type="EMBL" id="LNIX01000007">
    <property type="protein sequence ID" value="OXA51380.1"/>
    <property type="molecule type" value="Genomic_DNA"/>
</dbReference>
<dbReference type="OrthoDB" id="10257085at2759"/>
<dbReference type="Gene3D" id="1.50.10.10">
    <property type="match status" value="1"/>
</dbReference>
<dbReference type="STRING" id="158441.A0A226E275"/>
<reference evidence="12 13" key="1">
    <citation type="submission" date="2015-12" db="EMBL/GenBank/DDBJ databases">
        <title>The genome of Folsomia candida.</title>
        <authorList>
            <person name="Faddeeva A."/>
            <person name="Derks M.F."/>
            <person name="Anvar Y."/>
            <person name="Smit S."/>
            <person name="Van Straalen N."/>
            <person name="Roelofs D."/>
        </authorList>
    </citation>
    <scope>NUCLEOTIDE SEQUENCE [LARGE SCALE GENOMIC DNA]</scope>
    <source>
        <strain evidence="12 13">VU population</strain>
        <tissue evidence="12">Whole body</tissue>
    </source>
</reference>
<keyword evidence="9" id="KW-0732">Signal</keyword>
<evidence type="ECO:0000256" key="6">
    <source>
        <dbReference type="ARBA" id="ARBA00023295"/>
    </source>
</evidence>
<dbReference type="PANTHER" id="PTHR22298">
    <property type="entry name" value="ENDO-1,4-BETA-GLUCANASE"/>
    <property type="match status" value="1"/>
</dbReference>
<feature type="chain" id="PRO_5011810984" description="Endoglucanase" evidence="9">
    <location>
        <begin position="22"/>
        <end position="580"/>
    </location>
</feature>
<dbReference type="SUPFAM" id="SSF48208">
    <property type="entry name" value="Six-hairpin glycosidases"/>
    <property type="match status" value="1"/>
</dbReference>
<dbReference type="Pfam" id="PF00759">
    <property type="entry name" value="Glyco_hydro_9"/>
    <property type="match status" value="1"/>
</dbReference>
<organism evidence="12 13">
    <name type="scientific">Folsomia candida</name>
    <name type="common">Springtail</name>
    <dbReference type="NCBI Taxonomy" id="158441"/>
    <lineage>
        <taxon>Eukaryota</taxon>
        <taxon>Metazoa</taxon>
        <taxon>Ecdysozoa</taxon>
        <taxon>Arthropoda</taxon>
        <taxon>Hexapoda</taxon>
        <taxon>Collembola</taxon>
        <taxon>Entomobryomorpha</taxon>
        <taxon>Isotomoidea</taxon>
        <taxon>Isotomidae</taxon>
        <taxon>Proisotominae</taxon>
        <taxon>Folsomia</taxon>
    </lineage>
</organism>
<feature type="active site" evidence="8">
    <location>
        <position position="554"/>
    </location>
</feature>
<dbReference type="OMA" id="WGPPEEY"/>
<keyword evidence="4 9" id="KW-0136">Cellulose degradation</keyword>